<comment type="similarity">
    <text evidence="1">Belongs to the peptidase M20A family.</text>
</comment>
<evidence type="ECO:0008006" key="4">
    <source>
        <dbReference type="Google" id="ProtNLM"/>
    </source>
</evidence>
<gene>
    <name evidence="2" type="ORF">PHLCEN_2v11665</name>
</gene>
<sequence>MKTDIRCLTALLGIGGRQKRATASQLSSPISDVASTPTVYDPKDSVIHRVPEEKLAPFVTYGSSCLCSFAQAAKQTSSESWAHAAPPSPRYSKDDFEIVNGIDSQTVMNTIESTIEEINPELRKLNLDIWEHPEVGFKEHYAHDTLTAFMSERGFTVTKHYLGLDTAWRAEYSRGIGGRVIGLQSEMDALPNIGHACGHNLIAISGVAIALALKAALEQHNVSGKIVLLGTPAEESGGGKIKLLEQGAYSDMDVCMMAHPGPGAPRGTRIQPWIAMQSIEVEFFGHSAHAAYAPWEAQNALDAAFLAYSGVSVLRQQMKPNYRVHGIVTGKDWEPNALPSIQPVFTVPVQKNGSNHTPQFAESARAPEAHDATIMICKALAMTGVRVLQDDDFYDKVSAPRPTYTLIIPESVD</sequence>
<keyword evidence="3" id="KW-1185">Reference proteome</keyword>
<dbReference type="Pfam" id="PF01546">
    <property type="entry name" value="Peptidase_M20"/>
    <property type="match status" value="1"/>
</dbReference>
<evidence type="ECO:0000313" key="2">
    <source>
        <dbReference type="EMBL" id="PSR72451.1"/>
    </source>
</evidence>
<dbReference type="Gene3D" id="3.40.630.10">
    <property type="entry name" value="Zn peptidases"/>
    <property type="match status" value="1"/>
</dbReference>
<dbReference type="EMBL" id="MLYV02001176">
    <property type="protein sequence ID" value="PSR72451.1"/>
    <property type="molecule type" value="Genomic_DNA"/>
</dbReference>
<protein>
    <recommendedName>
        <fullName evidence="4">Peptidase M20 domain-containing protein 2</fullName>
    </recommendedName>
</protein>
<reference evidence="2 3" key="1">
    <citation type="submission" date="2018-02" db="EMBL/GenBank/DDBJ databases">
        <title>Genome sequence of the basidiomycete white-rot fungus Phlebia centrifuga.</title>
        <authorList>
            <person name="Granchi Z."/>
            <person name="Peng M."/>
            <person name="de Vries R.P."/>
            <person name="Hilden K."/>
            <person name="Makela M.R."/>
            <person name="Grigoriev I."/>
            <person name="Riley R."/>
        </authorList>
    </citation>
    <scope>NUCLEOTIDE SEQUENCE [LARGE SCALE GENOMIC DNA]</scope>
    <source>
        <strain evidence="2 3">FBCC195</strain>
    </source>
</reference>
<dbReference type="PANTHER" id="PTHR30575:SF0">
    <property type="entry name" value="XAA-ARG DIPEPTIDASE"/>
    <property type="match status" value="1"/>
</dbReference>
<dbReference type="InterPro" id="IPR052030">
    <property type="entry name" value="Peptidase_M20/M20A_hydrolases"/>
</dbReference>
<dbReference type="AlphaFoldDB" id="A0A2R6NJG5"/>
<dbReference type="InterPro" id="IPR002933">
    <property type="entry name" value="Peptidase_M20"/>
</dbReference>
<evidence type="ECO:0000313" key="3">
    <source>
        <dbReference type="Proteomes" id="UP000186601"/>
    </source>
</evidence>
<accession>A0A2R6NJG5</accession>
<dbReference type="GO" id="GO:0016805">
    <property type="term" value="F:dipeptidase activity"/>
    <property type="evidence" value="ECO:0007669"/>
    <property type="project" value="TreeGrafter"/>
</dbReference>
<comment type="caution">
    <text evidence="2">The sequence shown here is derived from an EMBL/GenBank/DDBJ whole genome shotgun (WGS) entry which is preliminary data.</text>
</comment>
<dbReference type="PANTHER" id="PTHR30575">
    <property type="entry name" value="PEPTIDASE M20"/>
    <property type="match status" value="1"/>
</dbReference>
<evidence type="ECO:0000256" key="1">
    <source>
        <dbReference type="ARBA" id="ARBA00006247"/>
    </source>
</evidence>
<dbReference type="OrthoDB" id="6119954at2759"/>
<organism evidence="2 3">
    <name type="scientific">Hermanssonia centrifuga</name>
    <dbReference type="NCBI Taxonomy" id="98765"/>
    <lineage>
        <taxon>Eukaryota</taxon>
        <taxon>Fungi</taxon>
        <taxon>Dikarya</taxon>
        <taxon>Basidiomycota</taxon>
        <taxon>Agaricomycotina</taxon>
        <taxon>Agaricomycetes</taxon>
        <taxon>Polyporales</taxon>
        <taxon>Meruliaceae</taxon>
        <taxon>Hermanssonia</taxon>
    </lineage>
</organism>
<dbReference type="STRING" id="98765.A0A2R6NJG5"/>
<dbReference type="Gene3D" id="3.30.70.360">
    <property type="match status" value="1"/>
</dbReference>
<proteinExistence type="inferred from homology"/>
<name>A0A2R6NJG5_9APHY</name>
<dbReference type="Proteomes" id="UP000186601">
    <property type="component" value="Unassembled WGS sequence"/>
</dbReference>
<dbReference type="SUPFAM" id="SSF53187">
    <property type="entry name" value="Zn-dependent exopeptidases"/>
    <property type="match status" value="1"/>
</dbReference>